<comment type="caution">
    <text evidence="1">The sequence shown here is derived from an EMBL/GenBank/DDBJ whole genome shotgun (WGS) entry which is preliminary data.</text>
</comment>
<dbReference type="EMBL" id="MKGL01000038">
    <property type="protein sequence ID" value="RNF10054.1"/>
    <property type="molecule type" value="Genomic_DNA"/>
</dbReference>
<keyword evidence="1" id="KW-0808">Transferase</keyword>
<dbReference type="RefSeq" id="XP_029241327.1">
    <property type="nucleotide sequence ID" value="XM_029378820.1"/>
</dbReference>
<reference evidence="1 2" key="1">
    <citation type="journal article" date="2018" name="BMC Genomics">
        <title>Genomic comparison of Trypanosoma conorhini and Trypanosoma rangeli to Trypanosoma cruzi strains of high and low virulence.</title>
        <authorList>
            <person name="Bradwell K.R."/>
            <person name="Koparde V.N."/>
            <person name="Matveyev A.V."/>
            <person name="Serrano M.G."/>
            <person name="Alves J.M."/>
            <person name="Parikh H."/>
            <person name="Huang B."/>
            <person name="Lee V."/>
            <person name="Espinosa-Alvarez O."/>
            <person name="Ortiz P.A."/>
            <person name="Costa-Martins A.G."/>
            <person name="Teixeira M.M."/>
            <person name="Buck G.A."/>
        </authorList>
    </citation>
    <scope>NUCLEOTIDE SEQUENCE [LARGE SCALE GENOMIC DNA]</scope>
    <source>
        <strain evidence="1 2">AM80</strain>
    </source>
</reference>
<dbReference type="OrthoDB" id="273579at2759"/>
<proteinExistence type="predicted"/>
<name>A0A422NXC6_TRYRA</name>
<evidence type="ECO:0000313" key="2">
    <source>
        <dbReference type="Proteomes" id="UP000283634"/>
    </source>
</evidence>
<dbReference type="AlphaFoldDB" id="A0A422NXC6"/>
<sequence>MENAAHKLLCLVVSYAIHPGHTVGKFVKLSDENDCFAIAFDAHQLLEHLTCTFNDGMELLCNVLRKSIEIHEATVGAACRVNFISYVVLHAYHALAKGAVISKEIGRENISGLANVDWRTGLPLISHETTSKNSDTRCCWHLMNNFLQELRLKRYALDPADILTEVASSTVATDEGINDDAKTLVTLSPRVLHEYLRRTFAYDSLSWGYRAGKLAVDCFLYIRSSLLEFVAEMAADKTLCGITPLHAFVEQLLCKVSIEENDGLTTGCSEGHVLPGIAFVTTVRLKRSSDVLSGTCVCSPPHALESLVENEVCHIDLLLLFSQFPDSATEEIDSDLYRLALMVKSVEKGLVVIAVQSHLGEATLRCMESWGNPTRTVLVLAVVGKKVMTQLALAFRVLPRTLGKLRNGPVEGRLRVKALFDYHSIKRRSGVELQSVLMAFNPLNMERGGRPQGTKHRMVSIVFGGRCAADHVLMQRLFTRQLHHLVNILCFPAPQNVVMPAGGVAEACAVQYLEKQLHEVSMEDDFSLRDFKMRLLIALRSAIFAYMGDVLQRSGGLTAEAALEHLSLSQGRFDAVERDADSSVAHGNGVGASALRSALSNPLYSRLVPTPPLIGVCDATWSENCCAKSTLLLADVSEWESQAEVASAYLAIAMCLDHLCFTSIMGGSSVVGDSDEGTQISKLFFYPDIA</sequence>
<evidence type="ECO:0000313" key="1">
    <source>
        <dbReference type="EMBL" id="RNF10054.1"/>
    </source>
</evidence>
<dbReference type="VEuPathDB" id="TriTrypDB:TRSC58_06420"/>
<dbReference type="Proteomes" id="UP000283634">
    <property type="component" value="Unassembled WGS sequence"/>
</dbReference>
<keyword evidence="1" id="KW-0418">Kinase</keyword>
<dbReference type="GO" id="GO:0016301">
    <property type="term" value="F:kinase activity"/>
    <property type="evidence" value="ECO:0007669"/>
    <property type="project" value="UniProtKB-KW"/>
</dbReference>
<organism evidence="1 2">
    <name type="scientific">Trypanosoma rangeli</name>
    <dbReference type="NCBI Taxonomy" id="5698"/>
    <lineage>
        <taxon>Eukaryota</taxon>
        <taxon>Discoba</taxon>
        <taxon>Euglenozoa</taxon>
        <taxon>Kinetoplastea</taxon>
        <taxon>Metakinetoplastina</taxon>
        <taxon>Trypanosomatida</taxon>
        <taxon>Trypanosomatidae</taxon>
        <taxon>Trypanosoma</taxon>
        <taxon>Herpetosoma</taxon>
    </lineage>
</organism>
<accession>A0A422NXC6</accession>
<dbReference type="OMA" id="CFTSIMG"/>
<keyword evidence="2" id="KW-1185">Reference proteome</keyword>
<protein>
    <submittedName>
        <fullName evidence="1">Putative ribose-phosphate pyrophosphokinase</fullName>
    </submittedName>
</protein>
<dbReference type="GeneID" id="40325725"/>
<gene>
    <name evidence="1" type="ORF">TraAM80_01792</name>
</gene>